<evidence type="ECO:0000313" key="2">
    <source>
        <dbReference type="Proteomes" id="UP000290985"/>
    </source>
</evidence>
<dbReference type="Proteomes" id="UP000290985">
    <property type="component" value="Chromosome"/>
</dbReference>
<protein>
    <submittedName>
        <fullName evidence="1">Uncharacterized protein conserved in bacteria</fullName>
    </submittedName>
</protein>
<dbReference type="Gene3D" id="1.10.4010.10">
    <property type="entry name" value="Type II deoxyuridine triphosphatase"/>
    <property type="match status" value="1"/>
</dbReference>
<dbReference type="OrthoDB" id="5506143at2"/>
<sequence>MNLSKIFEMQKDLDQKIKEKSFISNPDLSEDQIVINGTIALVVEASEFANEIQSFKYWKKNKNVITDKVLEEFADLVHFLVSFSNRYGVHYEIEPVICSSNLNIQFQNLFIALAEIMKKPSKETVYYAFQVAIGTFEMLGFNYEQLSYWYAAKNHTNYQRIRNNY</sequence>
<accession>A0A449B320</accession>
<dbReference type="AlphaFoldDB" id="A0A449B320"/>
<dbReference type="InterPro" id="IPR014871">
    <property type="entry name" value="dUTPase/dCTP_pyrophosphatase"/>
</dbReference>
<keyword evidence="2" id="KW-1185">Reference proteome</keyword>
<dbReference type="PIRSF" id="PIRSF030140">
    <property type="entry name" value="UCP030140"/>
    <property type="match status" value="1"/>
</dbReference>
<reference evidence="1 2" key="1">
    <citation type="submission" date="2019-01" db="EMBL/GenBank/DDBJ databases">
        <authorList>
            <consortium name="Pathogen Informatics"/>
        </authorList>
    </citation>
    <scope>NUCLEOTIDE SEQUENCE [LARGE SCALE GENOMIC DNA]</scope>
    <source>
        <strain evidence="1 2">NCTC10181</strain>
    </source>
</reference>
<dbReference type="SUPFAM" id="SSF101386">
    <property type="entry name" value="all-alpha NTP pyrophosphatases"/>
    <property type="match status" value="1"/>
</dbReference>
<gene>
    <name evidence="1" type="ORF">NCTC10181_00804</name>
</gene>
<organism evidence="1 2">
    <name type="scientific">Mycoplasmopsis citelli</name>
    <dbReference type="NCBI Taxonomy" id="171281"/>
    <lineage>
        <taxon>Bacteria</taxon>
        <taxon>Bacillati</taxon>
        <taxon>Mycoplasmatota</taxon>
        <taxon>Mycoplasmoidales</taxon>
        <taxon>Metamycoplasmataceae</taxon>
        <taxon>Mycoplasmopsis</taxon>
    </lineage>
</organism>
<evidence type="ECO:0000313" key="1">
    <source>
        <dbReference type="EMBL" id="VEU74934.1"/>
    </source>
</evidence>
<dbReference type="KEGG" id="mcit:NCTC10181_00804"/>
<proteinExistence type="predicted"/>
<dbReference type="EMBL" id="LR215036">
    <property type="protein sequence ID" value="VEU74934.1"/>
    <property type="molecule type" value="Genomic_DNA"/>
</dbReference>
<dbReference type="CDD" id="cd11527">
    <property type="entry name" value="NTP-PPase_dUTPase"/>
    <property type="match status" value="1"/>
</dbReference>
<dbReference type="Pfam" id="PF08761">
    <property type="entry name" value="dUTPase_2"/>
    <property type="match status" value="1"/>
</dbReference>
<dbReference type="InterPro" id="IPR016947">
    <property type="entry name" value="UCP030140"/>
</dbReference>
<name>A0A449B320_9BACT</name>
<dbReference type="RefSeq" id="WP_129725712.1">
    <property type="nucleotide sequence ID" value="NZ_CP101807.1"/>
</dbReference>